<dbReference type="AlphaFoldDB" id="A0A5B0WZS6"/>
<dbReference type="Proteomes" id="UP000323708">
    <property type="component" value="Unassembled WGS sequence"/>
</dbReference>
<evidence type="ECO:0000313" key="3">
    <source>
        <dbReference type="Proteomes" id="UP000323708"/>
    </source>
</evidence>
<protein>
    <submittedName>
        <fullName evidence="2">DUF2058 domain-containing protein</fullName>
    </submittedName>
</protein>
<dbReference type="InterPro" id="IPR018636">
    <property type="entry name" value="DUF2058"/>
</dbReference>
<sequence length="182" mass="20536">MSGSLQDQLLKAGLADADKAKKMAREKRKQAKVARKSGTEVVDENKEAARHARAEKAQRDRELNQALNSKAERKAINAQIKQLIESNRVPKGQGDIAYNFTDGKKVKSFYVNAMQHKQLSAGVLAIVKQGDQYEVVPRQVADKIAERDPARVIAQREDADVVLTPEEEDWYKDHEIPDDLMW</sequence>
<dbReference type="RefSeq" id="WP_149611284.1">
    <property type="nucleotide sequence ID" value="NZ_VTUX01000004.1"/>
</dbReference>
<evidence type="ECO:0000256" key="1">
    <source>
        <dbReference type="SAM" id="MobiDB-lite"/>
    </source>
</evidence>
<reference evidence="2 3" key="1">
    <citation type="submission" date="2019-09" db="EMBL/GenBank/DDBJ databases">
        <authorList>
            <person name="Chen X.-Y."/>
        </authorList>
    </citation>
    <scope>NUCLEOTIDE SEQUENCE [LARGE SCALE GENOMIC DNA]</scope>
    <source>
        <strain evidence="2 3">NY5</strain>
    </source>
</reference>
<organism evidence="2 3">
    <name type="scientific">Pseudohalioglobus sediminis</name>
    <dbReference type="NCBI Taxonomy" id="2606449"/>
    <lineage>
        <taxon>Bacteria</taxon>
        <taxon>Pseudomonadati</taxon>
        <taxon>Pseudomonadota</taxon>
        <taxon>Gammaproteobacteria</taxon>
        <taxon>Cellvibrionales</taxon>
        <taxon>Halieaceae</taxon>
        <taxon>Pseudohalioglobus</taxon>
    </lineage>
</organism>
<name>A0A5B0WZS6_9GAMM</name>
<proteinExistence type="predicted"/>
<feature type="compositionally biased region" description="Basic and acidic residues" evidence="1">
    <location>
        <begin position="43"/>
        <end position="61"/>
    </location>
</feature>
<comment type="caution">
    <text evidence="2">The sequence shown here is derived from an EMBL/GenBank/DDBJ whole genome shotgun (WGS) entry which is preliminary data.</text>
</comment>
<dbReference type="EMBL" id="VTUX01000004">
    <property type="protein sequence ID" value="KAA1191848.1"/>
    <property type="molecule type" value="Genomic_DNA"/>
</dbReference>
<evidence type="ECO:0000313" key="2">
    <source>
        <dbReference type="EMBL" id="KAA1191848.1"/>
    </source>
</evidence>
<feature type="region of interest" description="Disordered" evidence="1">
    <location>
        <begin position="18"/>
        <end position="61"/>
    </location>
</feature>
<feature type="compositionally biased region" description="Basic residues" evidence="1">
    <location>
        <begin position="24"/>
        <end position="35"/>
    </location>
</feature>
<accession>A0A5B0WZS6</accession>
<keyword evidence="3" id="KW-1185">Reference proteome</keyword>
<dbReference type="Pfam" id="PF09831">
    <property type="entry name" value="DUF2058"/>
    <property type="match status" value="1"/>
</dbReference>
<gene>
    <name evidence="2" type="ORF">F0M18_09970</name>
</gene>